<comment type="catalytic activity">
    <reaction evidence="10 11">
        <text>L-threonyl-[protein] + FAD = FMN-L-threonyl-[protein] + AMP + H(+)</text>
        <dbReference type="Rhea" id="RHEA:36847"/>
        <dbReference type="Rhea" id="RHEA-COMP:11060"/>
        <dbReference type="Rhea" id="RHEA-COMP:11061"/>
        <dbReference type="ChEBI" id="CHEBI:15378"/>
        <dbReference type="ChEBI" id="CHEBI:30013"/>
        <dbReference type="ChEBI" id="CHEBI:57692"/>
        <dbReference type="ChEBI" id="CHEBI:74257"/>
        <dbReference type="ChEBI" id="CHEBI:456215"/>
        <dbReference type="EC" id="2.7.1.180"/>
    </reaction>
</comment>
<reference evidence="13 14" key="1">
    <citation type="journal article" date="2012" name="J. Bacteriol.">
        <title>Genome Sequence of n-Alkane-Degrading Hydrocarboniphaga effusa Strain AP103T (ATCC BAA-332T).</title>
        <authorList>
            <person name="Chang H.K."/>
            <person name="Zylstra G.J."/>
            <person name="Chae J.C."/>
        </authorList>
    </citation>
    <scope>NUCLEOTIDE SEQUENCE [LARGE SCALE GENOMIC DNA]</scope>
    <source>
        <strain evidence="13 14">AP103</strain>
    </source>
</reference>
<dbReference type="GO" id="GO:0016740">
    <property type="term" value="F:transferase activity"/>
    <property type="evidence" value="ECO:0007669"/>
    <property type="project" value="UniProtKB-UniRule"/>
</dbReference>
<evidence type="ECO:0000313" key="14">
    <source>
        <dbReference type="Proteomes" id="UP000003704"/>
    </source>
</evidence>
<evidence type="ECO:0000256" key="9">
    <source>
        <dbReference type="ARBA" id="ARBA00031306"/>
    </source>
</evidence>
<comment type="caution">
    <text evidence="13">The sequence shown here is derived from an EMBL/GenBank/DDBJ whole genome shotgun (WGS) entry which is preliminary data.</text>
</comment>
<dbReference type="AlphaFoldDB" id="I7ZFV1"/>
<dbReference type="PATRIC" id="fig|1172194.4.peg.677"/>
<dbReference type="SUPFAM" id="SSF143631">
    <property type="entry name" value="ApbE-like"/>
    <property type="match status" value="1"/>
</dbReference>
<evidence type="ECO:0000256" key="7">
    <source>
        <dbReference type="ARBA" id="ARBA00022827"/>
    </source>
</evidence>
<evidence type="ECO:0000256" key="11">
    <source>
        <dbReference type="PIRNR" id="PIRNR006268"/>
    </source>
</evidence>
<proteinExistence type="inferred from homology"/>
<dbReference type="STRING" id="1172194.WQQ_07090"/>
<gene>
    <name evidence="13" type="ORF">WQQ_07090</name>
</gene>
<keyword evidence="5 11" id="KW-0808">Transferase</keyword>
<evidence type="ECO:0000256" key="6">
    <source>
        <dbReference type="ARBA" id="ARBA00022723"/>
    </source>
</evidence>
<dbReference type="EMBL" id="AKGD01000001">
    <property type="protein sequence ID" value="EIT70572.1"/>
    <property type="molecule type" value="Genomic_DNA"/>
</dbReference>
<accession>I7ZFV1</accession>
<comment type="cofactor">
    <cofactor evidence="12">
        <name>Mg(2+)</name>
        <dbReference type="ChEBI" id="CHEBI:18420"/>
    </cofactor>
    <cofactor evidence="12">
        <name>Mn(2+)</name>
        <dbReference type="ChEBI" id="CHEBI:29035"/>
    </cofactor>
    <text evidence="12">Magnesium. Can also use manganese.</text>
</comment>
<dbReference type="Proteomes" id="UP000003704">
    <property type="component" value="Unassembled WGS sequence"/>
</dbReference>
<evidence type="ECO:0000256" key="3">
    <source>
        <dbReference type="ARBA" id="ARBA00016337"/>
    </source>
</evidence>
<feature type="binding site" evidence="12">
    <location>
        <position position="147"/>
    </location>
    <ligand>
        <name>Mg(2+)</name>
        <dbReference type="ChEBI" id="CHEBI:18420"/>
    </ligand>
</feature>
<dbReference type="Gene3D" id="3.10.520.10">
    <property type="entry name" value="ApbE-like domains"/>
    <property type="match status" value="1"/>
</dbReference>
<protein>
    <recommendedName>
        <fullName evidence="3 11">FAD:protein FMN transferase</fullName>
        <ecNumber evidence="2 11">2.7.1.180</ecNumber>
    </recommendedName>
    <alternativeName>
        <fullName evidence="9 11">Flavin transferase</fullName>
    </alternativeName>
</protein>
<name>I7ZFV1_9GAMM</name>
<feature type="binding site" evidence="12">
    <location>
        <position position="262"/>
    </location>
    <ligand>
        <name>Mg(2+)</name>
        <dbReference type="ChEBI" id="CHEBI:18420"/>
    </ligand>
</feature>
<sequence>MEPYGYTFRALGGPCTLRIYGRSESACAAAADAVQAEVLRIERKYSRYRDDSVVSRINGLAGSDVGIEVDDETAGLLDYADAAYAQSDGLFDITSGVLRRAWDFRSGRVPEQSQIQELLQLVGWHRVKWDRPRIKLPLPEMQLDFGGFGKEYAADRAAAILRRHDIEHGLVDLSGDLVLVGPHPDGSPWRVGIQHPRDTARAMAVVDLEAGAVAGSGDYERYFEQDGKRYCHILNPMTGWPVGELSAVSVIASQCLVAGTATTIAMLKEKDGKAWLGNLGLPWIAAHRDGTVTGSIDHRSAARMDYRPGESSDAWRAAIKQTMSSR</sequence>
<evidence type="ECO:0000256" key="1">
    <source>
        <dbReference type="ARBA" id="ARBA00008282"/>
    </source>
</evidence>
<dbReference type="InterPro" id="IPR024932">
    <property type="entry name" value="ApbE"/>
</dbReference>
<dbReference type="Pfam" id="PF02424">
    <property type="entry name" value="ApbE"/>
    <property type="match status" value="1"/>
</dbReference>
<keyword evidence="6 11" id="KW-0479">Metal-binding</keyword>
<evidence type="ECO:0000256" key="8">
    <source>
        <dbReference type="ARBA" id="ARBA00022842"/>
    </source>
</evidence>
<dbReference type="PIRSF" id="PIRSF006268">
    <property type="entry name" value="ApbE"/>
    <property type="match status" value="1"/>
</dbReference>
<dbReference type="RefSeq" id="WP_007183665.1">
    <property type="nucleotide sequence ID" value="NZ_AKGD01000001.1"/>
</dbReference>
<evidence type="ECO:0000256" key="4">
    <source>
        <dbReference type="ARBA" id="ARBA00022630"/>
    </source>
</evidence>
<evidence type="ECO:0000313" key="13">
    <source>
        <dbReference type="EMBL" id="EIT70572.1"/>
    </source>
</evidence>
<keyword evidence="7 11" id="KW-0274">FAD</keyword>
<evidence type="ECO:0000256" key="12">
    <source>
        <dbReference type="PIRSR" id="PIRSR006268-2"/>
    </source>
</evidence>
<dbReference type="GO" id="GO:0046872">
    <property type="term" value="F:metal ion binding"/>
    <property type="evidence" value="ECO:0007669"/>
    <property type="project" value="UniProtKB-UniRule"/>
</dbReference>
<evidence type="ECO:0000256" key="2">
    <source>
        <dbReference type="ARBA" id="ARBA00011955"/>
    </source>
</evidence>
<dbReference type="PANTHER" id="PTHR30040:SF2">
    <property type="entry name" value="FAD:PROTEIN FMN TRANSFERASE"/>
    <property type="match status" value="1"/>
</dbReference>
<organism evidence="13 14">
    <name type="scientific">Hydrocarboniphaga effusa AP103</name>
    <dbReference type="NCBI Taxonomy" id="1172194"/>
    <lineage>
        <taxon>Bacteria</taxon>
        <taxon>Pseudomonadati</taxon>
        <taxon>Pseudomonadota</taxon>
        <taxon>Gammaproteobacteria</taxon>
        <taxon>Nevskiales</taxon>
        <taxon>Nevskiaceae</taxon>
        <taxon>Hydrocarboniphaga</taxon>
    </lineage>
</organism>
<dbReference type="EC" id="2.7.1.180" evidence="2 11"/>
<comment type="similarity">
    <text evidence="1 11">Belongs to the ApbE family.</text>
</comment>
<dbReference type="OrthoDB" id="9778595at2"/>
<keyword evidence="14" id="KW-1185">Reference proteome</keyword>
<dbReference type="PANTHER" id="PTHR30040">
    <property type="entry name" value="THIAMINE BIOSYNTHESIS LIPOPROTEIN APBE"/>
    <property type="match status" value="1"/>
</dbReference>
<evidence type="ECO:0000256" key="5">
    <source>
        <dbReference type="ARBA" id="ARBA00022679"/>
    </source>
</evidence>
<evidence type="ECO:0000256" key="10">
    <source>
        <dbReference type="ARBA" id="ARBA00048540"/>
    </source>
</evidence>
<dbReference type="InterPro" id="IPR003374">
    <property type="entry name" value="ApbE-like_sf"/>
</dbReference>
<keyword evidence="4 11" id="KW-0285">Flavoprotein</keyword>
<keyword evidence="8 11" id="KW-0460">Magnesium</keyword>